<feature type="transmembrane region" description="Helical" evidence="6">
    <location>
        <begin position="309"/>
        <end position="331"/>
    </location>
</feature>
<keyword evidence="2" id="KW-1003">Cell membrane</keyword>
<name>A0A3B0ZVB1_9ZZZZ</name>
<evidence type="ECO:0000256" key="2">
    <source>
        <dbReference type="ARBA" id="ARBA00022475"/>
    </source>
</evidence>
<evidence type="ECO:0000256" key="1">
    <source>
        <dbReference type="ARBA" id="ARBA00004651"/>
    </source>
</evidence>
<proteinExistence type="predicted"/>
<feature type="transmembrane region" description="Helical" evidence="6">
    <location>
        <begin position="427"/>
        <end position="449"/>
    </location>
</feature>
<feature type="transmembrane region" description="Helical" evidence="6">
    <location>
        <begin position="162"/>
        <end position="180"/>
    </location>
</feature>
<dbReference type="InterPro" id="IPR002797">
    <property type="entry name" value="Polysacc_synth"/>
</dbReference>
<evidence type="ECO:0000256" key="4">
    <source>
        <dbReference type="ARBA" id="ARBA00022989"/>
    </source>
</evidence>
<dbReference type="InterPro" id="IPR050833">
    <property type="entry name" value="Poly_Biosynth_Transport"/>
</dbReference>
<sequence>MKSSNKLKKLLIHVSNYSLGSLLVTLAGFISFPILTRLLSQGDYGLLSLIGATLTLLVAIGKSGLQNPIIRFYSDAESEKDGWNLSQYYSTVIYGMLAFGVVITFVWFVVVYFISKDFWNDEQLRLLFMITSLLVLIRVMDSAFSNIFRARQKSKLLSTYRVFRRYATLIFVVTTVFYISNSLLGLYIATIIVEFIAVIILGFMLLKNRKLMLNSFSPFLLKQMLIFGIPLVGHELAWVLHNTGDRYLIQWMLGSEPLGAYAAAYNLSDYVRIIVIMSLYQALPPLYLKIWADEGEAATRQFIEKSLHYYILVALPIIAGLSVVGPTLLTILATDKFASGAVVIPYVIAGMVINGSAVMFGAGLYIHKQTKILMVLMLVSAIFNILLNLILIPRYGIEGAAIATLISYTGFAISNKIVSSRKFHISIPWITVSKFSIVSVIMYFILIQINVVNPVLTLLIQVITGIIFYSIMALLLDQTAKDIAKKFISKYNGS</sequence>
<protein>
    <submittedName>
        <fullName evidence="7">Uncharacterized protein</fullName>
    </submittedName>
</protein>
<feature type="transmembrane region" description="Helical" evidence="6">
    <location>
        <begin position="12"/>
        <end position="32"/>
    </location>
</feature>
<keyword evidence="4 6" id="KW-1133">Transmembrane helix</keyword>
<evidence type="ECO:0000313" key="7">
    <source>
        <dbReference type="EMBL" id="VAW92013.1"/>
    </source>
</evidence>
<feature type="transmembrane region" description="Helical" evidence="6">
    <location>
        <begin position="92"/>
        <end position="114"/>
    </location>
</feature>
<feature type="transmembrane region" description="Helical" evidence="6">
    <location>
        <begin position="372"/>
        <end position="391"/>
    </location>
</feature>
<feature type="transmembrane region" description="Helical" evidence="6">
    <location>
        <begin position="44"/>
        <end position="61"/>
    </location>
</feature>
<evidence type="ECO:0000256" key="3">
    <source>
        <dbReference type="ARBA" id="ARBA00022692"/>
    </source>
</evidence>
<feature type="transmembrane region" description="Helical" evidence="6">
    <location>
        <begin position="455"/>
        <end position="476"/>
    </location>
</feature>
<feature type="transmembrane region" description="Helical" evidence="6">
    <location>
        <begin position="186"/>
        <end position="207"/>
    </location>
</feature>
<feature type="transmembrane region" description="Helical" evidence="6">
    <location>
        <begin position="126"/>
        <end position="150"/>
    </location>
</feature>
<evidence type="ECO:0000256" key="6">
    <source>
        <dbReference type="SAM" id="Phobius"/>
    </source>
</evidence>
<evidence type="ECO:0000256" key="5">
    <source>
        <dbReference type="ARBA" id="ARBA00023136"/>
    </source>
</evidence>
<dbReference type="AlphaFoldDB" id="A0A3B0ZVB1"/>
<reference evidence="7" key="1">
    <citation type="submission" date="2018-06" db="EMBL/GenBank/DDBJ databases">
        <authorList>
            <person name="Zhirakovskaya E."/>
        </authorList>
    </citation>
    <scope>NUCLEOTIDE SEQUENCE</scope>
</reference>
<keyword evidence="5 6" id="KW-0472">Membrane</keyword>
<dbReference type="PANTHER" id="PTHR30250:SF11">
    <property type="entry name" value="O-ANTIGEN TRANSPORTER-RELATED"/>
    <property type="match status" value="1"/>
</dbReference>
<gene>
    <name evidence="7" type="ORF">MNBD_GAMMA22-2536</name>
</gene>
<dbReference type="Pfam" id="PF01943">
    <property type="entry name" value="Polysacc_synt"/>
    <property type="match status" value="1"/>
</dbReference>
<feature type="transmembrane region" description="Helical" evidence="6">
    <location>
        <begin position="397"/>
        <end position="415"/>
    </location>
</feature>
<organism evidence="7">
    <name type="scientific">hydrothermal vent metagenome</name>
    <dbReference type="NCBI Taxonomy" id="652676"/>
    <lineage>
        <taxon>unclassified sequences</taxon>
        <taxon>metagenomes</taxon>
        <taxon>ecological metagenomes</taxon>
    </lineage>
</organism>
<accession>A0A3B0ZVB1</accession>
<dbReference type="GO" id="GO:0005886">
    <property type="term" value="C:plasma membrane"/>
    <property type="evidence" value="ECO:0007669"/>
    <property type="project" value="UniProtKB-SubCell"/>
</dbReference>
<keyword evidence="3 6" id="KW-0812">Transmembrane</keyword>
<feature type="transmembrane region" description="Helical" evidence="6">
    <location>
        <begin position="343"/>
        <end position="365"/>
    </location>
</feature>
<dbReference type="PANTHER" id="PTHR30250">
    <property type="entry name" value="PST FAMILY PREDICTED COLANIC ACID TRANSPORTER"/>
    <property type="match status" value="1"/>
</dbReference>
<dbReference type="CDD" id="cd13128">
    <property type="entry name" value="MATE_Wzx_like"/>
    <property type="match status" value="1"/>
</dbReference>
<dbReference type="EMBL" id="UOFS01000009">
    <property type="protein sequence ID" value="VAW92013.1"/>
    <property type="molecule type" value="Genomic_DNA"/>
</dbReference>
<comment type="subcellular location">
    <subcellularLocation>
        <location evidence="1">Cell membrane</location>
        <topology evidence="1">Multi-pass membrane protein</topology>
    </subcellularLocation>
</comment>